<dbReference type="PANTHER" id="PTHR33202">
    <property type="entry name" value="ZINC UPTAKE REGULATION PROTEIN"/>
    <property type="match status" value="1"/>
</dbReference>
<dbReference type="InterPro" id="IPR036388">
    <property type="entry name" value="WH-like_DNA-bd_sf"/>
</dbReference>
<evidence type="ECO:0000313" key="12">
    <source>
        <dbReference type="EMBL" id="MDC0743556.1"/>
    </source>
</evidence>
<proteinExistence type="inferred from homology"/>
<keyword evidence="10" id="KW-0238">DNA-binding</keyword>
<organism evidence="12 13">
    <name type="scientific">Polyangium mundeleinium</name>
    <dbReference type="NCBI Taxonomy" id="2995306"/>
    <lineage>
        <taxon>Bacteria</taxon>
        <taxon>Pseudomonadati</taxon>
        <taxon>Myxococcota</taxon>
        <taxon>Polyangia</taxon>
        <taxon>Polyangiales</taxon>
        <taxon>Polyangiaceae</taxon>
        <taxon>Polyangium</taxon>
    </lineage>
</organism>
<dbReference type="InterPro" id="IPR036390">
    <property type="entry name" value="WH_DNA-bd_sf"/>
</dbReference>
<comment type="subunit">
    <text evidence="3">Homodimer.</text>
</comment>
<dbReference type="Pfam" id="PF01475">
    <property type="entry name" value="FUR"/>
    <property type="match status" value="1"/>
</dbReference>
<dbReference type="Gene3D" id="3.30.1490.190">
    <property type="match status" value="1"/>
</dbReference>
<dbReference type="PANTHER" id="PTHR33202:SF2">
    <property type="entry name" value="FERRIC UPTAKE REGULATION PROTEIN"/>
    <property type="match status" value="1"/>
</dbReference>
<accession>A0ABT5EP78</accession>
<keyword evidence="7" id="KW-0479">Metal-binding</keyword>
<comment type="subcellular location">
    <subcellularLocation>
        <location evidence="1">Cytoplasm</location>
    </subcellularLocation>
</comment>
<name>A0ABT5EP78_9BACT</name>
<keyword evidence="13" id="KW-1185">Reference proteome</keyword>
<dbReference type="Gene3D" id="1.10.10.10">
    <property type="entry name" value="Winged helix-like DNA-binding domain superfamily/Winged helix DNA-binding domain"/>
    <property type="match status" value="1"/>
</dbReference>
<evidence type="ECO:0000256" key="1">
    <source>
        <dbReference type="ARBA" id="ARBA00004496"/>
    </source>
</evidence>
<evidence type="ECO:0000256" key="8">
    <source>
        <dbReference type="ARBA" id="ARBA00022833"/>
    </source>
</evidence>
<dbReference type="InterPro" id="IPR002481">
    <property type="entry name" value="FUR"/>
</dbReference>
<evidence type="ECO:0000256" key="9">
    <source>
        <dbReference type="ARBA" id="ARBA00023015"/>
    </source>
</evidence>
<evidence type="ECO:0000256" key="6">
    <source>
        <dbReference type="ARBA" id="ARBA00022491"/>
    </source>
</evidence>
<comment type="caution">
    <text evidence="12">The sequence shown here is derived from an EMBL/GenBank/DDBJ whole genome shotgun (WGS) entry which is preliminary data.</text>
</comment>
<evidence type="ECO:0000256" key="10">
    <source>
        <dbReference type="ARBA" id="ARBA00023125"/>
    </source>
</evidence>
<evidence type="ECO:0000256" key="5">
    <source>
        <dbReference type="ARBA" id="ARBA00022490"/>
    </source>
</evidence>
<comment type="similarity">
    <text evidence="2">Belongs to the Fur family.</text>
</comment>
<evidence type="ECO:0000256" key="7">
    <source>
        <dbReference type="ARBA" id="ARBA00022723"/>
    </source>
</evidence>
<evidence type="ECO:0000256" key="2">
    <source>
        <dbReference type="ARBA" id="ARBA00007957"/>
    </source>
</evidence>
<evidence type="ECO:0000256" key="3">
    <source>
        <dbReference type="ARBA" id="ARBA00011738"/>
    </source>
</evidence>
<keyword evidence="9" id="KW-0805">Transcription regulation</keyword>
<dbReference type="InterPro" id="IPR043135">
    <property type="entry name" value="Fur_C"/>
</dbReference>
<evidence type="ECO:0000313" key="13">
    <source>
        <dbReference type="Proteomes" id="UP001221411"/>
    </source>
</evidence>
<protein>
    <recommendedName>
        <fullName evidence="4">Ferric uptake regulation protein</fullName>
    </recommendedName>
</protein>
<dbReference type="EMBL" id="JAQNDO010000001">
    <property type="protein sequence ID" value="MDC0743556.1"/>
    <property type="molecule type" value="Genomic_DNA"/>
</dbReference>
<evidence type="ECO:0000256" key="11">
    <source>
        <dbReference type="ARBA" id="ARBA00023163"/>
    </source>
</evidence>
<reference evidence="12 13" key="1">
    <citation type="submission" date="2022-11" db="EMBL/GenBank/DDBJ databases">
        <title>Minimal conservation of predation-associated metabolite biosynthetic gene clusters underscores biosynthetic potential of Myxococcota including descriptions for ten novel species: Archangium lansinium sp. nov., Myxococcus landrumus sp. nov., Nannocystis bai.</title>
        <authorList>
            <person name="Ahearne A."/>
            <person name="Stevens C."/>
            <person name="Dowd S."/>
        </authorList>
    </citation>
    <scope>NUCLEOTIDE SEQUENCE [LARGE SCALE GENOMIC DNA]</scope>
    <source>
        <strain evidence="12 13">RJM3</strain>
    </source>
</reference>
<keyword evidence="5" id="KW-0963">Cytoplasm</keyword>
<sequence>MRRAAQPPVLDSVGIHRALEQLHGVVRAKGLKNSEVRDAVARVALAYDGHFTVEDLVKTLRETGTVEAHPATVYRIVPLLVEAGLLQETMVSAGEGHRYERAFERDHHDHLICTSCGKVVEFEFEAIEVLQRNIAEQFGFFLTGHVHELFGLCSRCAPKGGAR</sequence>
<dbReference type="RefSeq" id="WP_271919207.1">
    <property type="nucleotide sequence ID" value="NZ_JAQNDO010000001.1"/>
</dbReference>
<evidence type="ECO:0000256" key="4">
    <source>
        <dbReference type="ARBA" id="ARBA00020910"/>
    </source>
</evidence>
<dbReference type="Proteomes" id="UP001221411">
    <property type="component" value="Unassembled WGS sequence"/>
</dbReference>
<keyword evidence="8" id="KW-0862">Zinc</keyword>
<keyword evidence="11" id="KW-0804">Transcription</keyword>
<gene>
    <name evidence="12" type="ORF">POL67_19675</name>
</gene>
<dbReference type="SUPFAM" id="SSF46785">
    <property type="entry name" value="Winged helix' DNA-binding domain"/>
    <property type="match status" value="1"/>
</dbReference>
<keyword evidence="6" id="KW-0678">Repressor</keyword>
<dbReference type="CDD" id="cd07153">
    <property type="entry name" value="Fur_like"/>
    <property type="match status" value="1"/>
</dbReference>